<dbReference type="Pfam" id="PF04932">
    <property type="entry name" value="Wzy_C"/>
    <property type="match status" value="1"/>
</dbReference>
<feature type="transmembrane region" description="Helical" evidence="5">
    <location>
        <begin position="201"/>
        <end position="227"/>
    </location>
</feature>
<evidence type="ECO:0000256" key="3">
    <source>
        <dbReference type="ARBA" id="ARBA00022989"/>
    </source>
</evidence>
<feature type="transmembrane region" description="Helical" evidence="5">
    <location>
        <begin position="20"/>
        <end position="40"/>
    </location>
</feature>
<keyword evidence="2 5" id="KW-0812">Transmembrane</keyword>
<protein>
    <submittedName>
        <fullName evidence="7">O-antigen ligase family protein</fullName>
    </submittedName>
</protein>
<feature type="transmembrane region" description="Helical" evidence="5">
    <location>
        <begin position="366"/>
        <end position="387"/>
    </location>
</feature>
<proteinExistence type="predicted"/>
<evidence type="ECO:0000259" key="6">
    <source>
        <dbReference type="Pfam" id="PF04932"/>
    </source>
</evidence>
<comment type="subcellular location">
    <subcellularLocation>
        <location evidence="1">Membrane</location>
        <topology evidence="1">Multi-pass membrane protein</topology>
    </subcellularLocation>
</comment>
<feature type="domain" description="O-antigen ligase-related" evidence="6">
    <location>
        <begin position="201"/>
        <end position="347"/>
    </location>
</feature>
<dbReference type="PANTHER" id="PTHR37422">
    <property type="entry name" value="TEICHURONIC ACID BIOSYNTHESIS PROTEIN TUAE"/>
    <property type="match status" value="1"/>
</dbReference>
<accession>A0ABT1LAD2</accession>
<keyword evidence="4 5" id="KW-0472">Membrane</keyword>
<reference evidence="7 8" key="1">
    <citation type="submission" date="2022-07" db="EMBL/GenBank/DDBJ databases">
        <authorList>
            <person name="Li W.-J."/>
            <person name="Deng Q.-Q."/>
        </authorList>
    </citation>
    <scope>NUCLEOTIDE SEQUENCE [LARGE SCALE GENOMIC DNA]</scope>
    <source>
        <strain evidence="7 8">SYSU M60028</strain>
    </source>
</reference>
<dbReference type="GO" id="GO:0016874">
    <property type="term" value="F:ligase activity"/>
    <property type="evidence" value="ECO:0007669"/>
    <property type="project" value="UniProtKB-KW"/>
</dbReference>
<feature type="transmembrane region" description="Helical" evidence="5">
    <location>
        <begin position="172"/>
        <end position="189"/>
    </location>
</feature>
<feature type="transmembrane region" description="Helical" evidence="5">
    <location>
        <begin position="332"/>
        <end position="354"/>
    </location>
</feature>
<keyword evidence="7" id="KW-0436">Ligase</keyword>
<dbReference type="EMBL" id="JANCLU010000006">
    <property type="protein sequence ID" value="MCP8938419.1"/>
    <property type="molecule type" value="Genomic_DNA"/>
</dbReference>
<comment type="caution">
    <text evidence="7">The sequence shown here is derived from an EMBL/GenBank/DDBJ whole genome shotgun (WGS) entry which is preliminary data.</text>
</comment>
<evidence type="ECO:0000313" key="8">
    <source>
        <dbReference type="Proteomes" id="UP001205890"/>
    </source>
</evidence>
<name>A0ABT1LAD2_9HYPH</name>
<evidence type="ECO:0000256" key="2">
    <source>
        <dbReference type="ARBA" id="ARBA00022692"/>
    </source>
</evidence>
<dbReference type="InterPro" id="IPR007016">
    <property type="entry name" value="O-antigen_ligase-rel_domated"/>
</dbReference>
<dbReference type="Proteomes" id="UP001205890">
    <property type="component" value="Unassembled WGS sequence"/>
</dbReference>
<gene>
    <name evidence="7" type="ORF">NK718_07815</name>
</gene>
<keyword evidence="8" id="KW-1185">Reference proteome</keyword>
<evidence type="ECO:0000256" key="4">
    <source>
        <dbReference type="ARBA" id="ARBA00023136"/>
    </source>
</evidence>
<feature type="transmembrane region" description="Helical" evidence="5">
    <location>
        <begin position="46"/>
        <end position="63"/>
    </location>
</feature>
<evidence type="ECO:0000256" key="5">
    <source>
        <dbReference type="SAM" id="Phobius"/>
    </source>
</evidence>
<evidence type="ECO:0000256" key="1">
    <source>
        <dbReference type="ARBA" id="ARBA00004141"/>
    </source>
</evidence>
<feature type="transmembrane region" description="Helical" evidence="5">
    <location>
        <begin position="234"/>
        <end position="253"/>
    </location>
</feature>
<dbReference type="InterPro" id="IPR051533">
    <property type="entry name" value="WaaL-like"/>
</dbReference>
<feature type="transmembrane region" description="Helical" evidence="5">
    <location>
        <begin position="100"/>
        <end position="118"/>
    </location>
</feature>
<keyword evidence="3 5" id="KW-1133">Transmembrane helix</keyword>
<feature type="transmembrane region" description="Helical" evidence="5">
    <location>
        <begin position="70"/>
        <end position="88"/>
    </location>
</feature>
<organism evidence="7 8">
    <name type="scientific">Alsobacter ponti</name>
    <dbReference type="NCBI Taxonomy" id="2962936"/>
    <lineage>
        <taxon>Bacteria</taxon>
        <taxon>Pseudomonadati</taxon>
        <taxon>Pseudomonadota</taxon>
        <taxon>Alphaproteobacteria</taxon>
        <taxon>Hyphomicrobiales</taxon>
        <taxon>Alsobacteraceae</taxon>
        <taxon>Alsobacter</taxon>
    </lineage>
</organism>
<dbReference type="RefSeq" id="WP_254740335.1">
    <property type="nucleotide sequence ID" value="NZ_JANCLU010000006.1"/>
</dbReference>
<dbReference type="PANTHER" id="PTHR37422:SF13">
    <property type="entry name" value="LIPOPOLYSACCHARIDE BIOSYNTHESIS PROTEIN PA4999-RELATED"/>
    <property type="match status" value="1"/>
</dbReference>
<evidence type="ECO:0000313" key="7">
    <source>
        <dbReference type="EMBL" id="MCP8938419.1"/>
    </source>
</evidence>
<sequence length="419" mass="45404">MTIDIPLRSEVTRSWSASDLAAIGLIVFGCLNLNGAFLLVTGIDSFFSPFALVLSIGLCVLCFRASNVTVLYSLFFLFMVSYLGFGSWENLNANNFESKSFTPYAATLLMVSGLYFFYTAASEEQLTSAARITKACLLLACVFTLGSDDLSRYFNYVAAEERASGLFANPNEAAVVALYALVLTVAYPAKRPLVSLLQIGLAVAALVLTFSKNGMLMLAVLGALYLIQRRSLSLSLVALGAVASLYVLGWYIVEYDVFGFSDERRERIVDVMSLMSGEFNERTTTGRTNLWQFGLAKINQTFPWGSGLGQFHFLEGGVRNNVDQWLGVHNTYLMVLGEAGLLPLILLLAFLARLVGGAIASSNRTLLVGCAVILLGDMVGVHGALAFRAHDVLLPLLMAGIVRGESAETEERAEFDDGA</sequence>